<dbReference type="HOGENOM" id="CLU_388226_0_0_6"/>
<keyword evidence="7 12" id="KW-0456">Lyase</keyword>
<evidence type="ECO:0000259" key="11">
    <source>
        <dbReference type="Pfam" id="PF25850"/>
    </source>
</evidence>
<dbReference type="Gene3D" id="2.160.20.10">
    <property type="entry name" value="Single-stranded right-handed beta-helix, Pectin lyase-like"/>
    <property type="match status" value="1"/>
</dbReference>
<comment type="cofactor">
    <cofactor evidence="1">
        <name>Ca(2+)</name>
        <dbReference type="ChEBI" id="CHEBI:29108"/>
    </cofactor>
</comment>
<name>D4E448_SEROD</name>
<accession>D4E448</accession>
<dbReference type="Pfam" id="PF13229">
    <property type="entry name" value="Beta_helix"/>
    <property type="match status" value="1"/>
</dbReference>
<comment type="caution">
    <text evidence="12">The sequence shown here is derived from an EMBL/GenBank/DDBJ whole genome shotgun (WGS) entry which is preliminary data.</text>
</comment>
<proteinExistence type="inferred from homology"/>
<dbReference type="Pfam" id="PF25850">
    <property type="entry name" value="PelX_Ig"/>
    <property type="match status" value="1"/>
</dbReference>
<dbReference type="InterPro" id="IPR039448">
    <property type="entry name" value="Beta_helix"/>
</dbReference>
<dbReference type="Pfam" id="PF25849">
    <property type="entry name" value="PelX_N"/>
    <property type="match status" value="1"/>
</dbReference>
<feature type="domain" description="Pectate disaccharide-lyase-like central Ig-like" evidence="11">
    <location>
        <begin position="308"/>
        <end position="378"/>
    </location>
</feature>
<dbReference type="EC" id="4.2.2.9" evidence="12"/>
<evidence type="ECO:0000256" key="4">
    <source>
        <dbReference type="ARBA" id="ARBA00022723"/>
    </source>
</evidence>
<comment type="subcellular location">
    <subcellularLocation>
        <location evidence="2">Secreted</location>
    </subcellularLocation>
</comment>
<evidence type="ECO:0000313" key="13">
    <source>
        <dbReference type="Proteomes" id="UP000005723"/>
    </source>
</evidence>
<comment type="similarity">
    <text evidence="8">Belongs to the polysaccharide lyase 9 family.</text>
</comment>
<keyword evidence="5" id="KW-0732">Signal</keyword>
<feature type="domain" description="Right handed beta helix" evidence="9">
    <location>
        <begin position="466"/>
        <end position="639"/>
    </location>
</feature>
<dbReference type="GO" id="GO:0047489">
    <property type="term" value="F:pectate disaccharide-lyase activity"/>
    <property type="evidence" value="ECO:0007669"/>
    <property type="project" value="UniProtKB-EC"/>
</dbReference>
<dbReference type="SUPFAM" id="SSF51126">
    <property type="entry name" value="Pectin lyase-like"/>
    <property type="match status" value="1"/>
</dbReference>
<dbReference type="InterPro" id="IPR012334">
    <property type="entry name" value="Pectin_lyas_fold"/>
</dbReference>
<feature type="domain" description="Pectate disaccharide-lyase-like N-terminal" evidence="10">
    <location>
        <begin position="44"/>
        <end position="290"/>
    </location>
</feature>
<evidence type="ECO:0000256" key="5">
    <source>
        <dbReference type="ARBA" id="ARBA00022729"/>
    </source>
</evidence>
<dbReference type="GO" id="GO:0005576">
    <property type="term" value="C:extracellular region"/>
    <property type="evidence" value="ECO:0007669"/>
    <property type="project" value="UniProtKB-SubCell"/>
</dbReference>
<dbReference type="AlphaFoldDB" id="D4E448"/>
<dbReference type="SMART" id="SM00710">
    <property type="entry name" value="PbH1"/>
    <property type="match status" value="4"/>
</dbReference>
<reference evidence="12 13" key="1">
    <citation type="submission" date="2010-01" db="EMBL/GenBank/DDBJ databases">
        <authorList>
            <person name="Muzny D."/>
            <person name="Qin X."/>
            <person name="Deng J."/>
            <person name="Jiang H."/>
            <person name="Liu Y."/>
            <person name="Qu J."/>
            <person name="Song X.-Z."/>
            <person name="Zhang L."/>
            <person name="Thornton R."/>
            <person name="Coyle M."/>
            <person name="Francisco L."/>
            <person name="Jackson L."/>
            <person name="Javaid M."/>
            <person name="Korchina V."/>
            <person name="Kovar C."/>
            <person name="Mata R."/>
            <person name="Mathew T."/>
            <person name="Ngo R."/>
            <person name="Nguyen L."/>
            <person name="Nguyen N."/>
            <person name="Okwuonu G."/>
            <person name="Ongeri F."/>
            <person name="Pham C."/>
            <person name="Simmons D."/>
            <person name="Wilczek-Boney K."/>
            <person name="Hale W."/>
            <person name="Jakkamsetti A."/>
            <person name="Pham P."/>
            <person name="Ruth R."/>
            <person name="San Lucas F."/>
            <person name="Warren J."/>
            <person name="Zhang J."/>
            <person name="Zhao Z."/>
            <person name="Zhou C."/>
            <person name="Zhu D."/>
            <person name="Lee S."/>
            <person name="Bess C."/>
            <person name="Blankenburg K."/>
            <person name="Forbes L."/>
            <person name="Fu Q."/>
            <person name="Gubbala S."/>
            <person name="Hirani K."/>
            <person name="Jayaseelan J.C."/>
            <person name="Lara F."/>
            <person name="Munidasa M."/>
            <person name="Palculict T."/>
            <person name="Patil S."/>
            <person name="Pu L.-L."/>
            <person name="Saada N."/>
            <person name="Tang L."/>
            <person name="Weissenberger G."/>
            <person name="Zhu Y."/>
            <person name="Hemphill L."/>
            <person name="Shang Y."/>
            <person name="Youmans B."/>
            <person name="Ayvaz T."/>
            <person name="Ross M."/>
            <person name="Santibanez J."/>
            <person name="Aqrawi P."/>
            <person name="Gross S."/>
            <person name="Joshi V."/>
            <person name="Fowler G."/>
            <person name="Nazareth L."/>
            <person name="Reid J."/>
            <person name="Worley K."/>
            <person name="Petrosino J."/>
            <person name="Highlander S."/>
            <person name="Gibbs R."/>
        </authorList>
    </citation>
    <scope>NUCLEOTIDE SEQUENCE [LARGE SCALE GENOMIC DNA]</scope>
    <source>
        <strain evidence="12 13">DSM 4582</strain>
    </source>
</reference>
<dbReference type="STRING" id="667129.HMPREF0758_2948"/>
<keyword evidence="6" id="KW-0106">Calcium</keyword>
<dbReference type="InterPro" id="IPR006626">
    <property type="entry name" value="PbH1"/>
</dbReference>
<dbReference type="PANTHER" id="PTHR40088">
    <property type="entry name" value="PECTATE LYASE (EUROFUNG)"/>
    <property type="match status" value="1"/>
</dbReference>
<evidence type="ECO:0000313" key="12">
    <source>
        <dbReference type="EMBL" id="EFE95257.1"/>
    </source>
</evidence>
<protein>
    <submittedName>
        <fullName evidence="12">Putative pectate disaccharide-lyase</fullName>
        <ecNumber evidence="12">4.2.2.9</ecNumber>
    </submittedName>
</protein>
<gene>
    <name evidence="12" type="primary">pelX</name>
    <name evidence="12" type="ORF">HMPREF0758_2948</name>
</gene>
<dbReference type="PANTHER" id="PTHR40088:SF1">
    <property type="entry name" value="PECTATE LYASE PEL9"/>
    <property type="match status" value="1"/>
</dbReference>
<dbReference type="InterPro" id="IPR052052">
    <property type="entry name" value="Polysaccharide_Lyase_9"/>
</dbReference>
<dbReference type="InterPro" id="IPR058953">
    <property type="entry name" value="PelX-like_N"/>
</dbReference>
<evidence type="ECO:0000256" key="3">
    <source>
        <dbReference type="ARBA" id="ARBA00022525"/>
    </source>
</evidence>
<dbReference type="InterPro" id="IPR011050">
    <property type="entry name" value="Pectin_lyase_fold/virulence"/>
</dbReference>
<dbReference type="InterPro" id="IPR058863">
    <property type="entry name" value="PelX-like_Ig"/>
</dbReference>
<evidence type="ECO:0000256" key="8">
    <source>
        <dbReference type="ARBA" id="ARBA00038263"/>
    </source>
</evidence>
<dbReference type="GO" id="GO:0046872">
    <property type="term" value="F:metal ion binding"/>
    <property type="evidence" value="ECO:0007669"/>
    <property type="project" value="UniProtKB-KW"/>
</dbReference>
<evidence type="ECO:0000256" key="6">
    <source>
        <dbReference type="ARBA" id="ARBA00022837"/>
    </source>
</evidence>
<evidence type="ECO:0000256" key="1">
    <source>
        <dbReference type="ARBA" id="ARBA00001913"/>
    </source>
</evidence>
<evidence type="ECO:0000256" key="7">
    <source>
        <dbReference type="ARBA" id="ARBA00023239"/>
    </source>
</evidence>
<dbReference type="Proteomes" id="UP000005723">
    <property type="component" value="Unassembled WGS sequence"/>
</dbReference>
<organism evidence="12 13">
    <name type="scientific">Serratia odorifera DSM 4582</name>
    <dbReference type="NCBI Taxonomy" id="667129"/>
    <lineage>
        <taxon>Bacteria</taxon>
        <taxon>Pseudomonadati</taxon>
        <taxon>Pseudomonadota</taxon>
        <taxon>Gammaproteobacteria</taxon>
        <taxon>Enterobacterales</taxon>
        <taxon>Yersiniaceae</taxon>
        <taxon>Serratia</taxon>
    </lineage>
</organism>
<keyword evidence="4" id="KW-0479">Metal-binding</keyword>
<dbReference type="EMBL" id="ADBY01000048">
    <property type="protein sequence ID" value="EFE95257.1"/>
    <property type="molecule type" value="Genomic_DNA"/>
</dbReference>
<keyword evidence="13" id="KW-1185">Reference proteome</keyword>
<evidence type="ECO:0000259" key="10">
    <source>
        <dbReference type="Pfam" id="PF25849"/>
    </source>
</evidence>
<evidence type="ECO:0000259" key="9">
    <source>
        <dbReference type="Pfam" id="PF13229"/>
    </source>
</evidence>
<evidence type="ECO:0000256" key="2">
    <source>
        <dbReference type="ARBA" id="ARBA00004613"/>
    </source>
</evidence>
<keyword evidence="3" id="KW-0964">Secreted</keyword>
<sequence length="698" mass="75810">MGEDGYRLKESTMNSVFRRFCLTAVLLGQSAVVTSAAAKEVVWQAITFGQSSDVNFATNVLPKKVGTNQVTDAHGHPFAAGVLRMPFSIESRGGKIGNSHDGLTYYYTYVPAQSNALLEADITVDQFGPETGALPAGQEGAGLLMRDIIGKPRLTRVQPGYEEFPAASNMVMNAIITQDKTDNKRVQMMLIDRHGVTQSWGNAGVKIRRQGYQPAIDLAKTPRLRLRLQRTNDGFVAAYAPYGSDNWVSQTVDDAQRVTVQDAQGYYVGFFAARNARITVHQARLTLSDARPAPAKPWVAARIPTRIEIASAPVSAGDDYLFQMRSNEDGVLTLSQDGKLVATQHGLQAGEMLSLRLALTSMSTRLNYHFVTRSGHNVSDSLVVDKKTYADAVNLYVSPHGSASNDGSRQKPLDFASAALALAPGGVLWLADGDYPQITIPATASGTPQQAKKLRPLGHHAVFHGINLQASYWDIQGISVTGKSFNIAGSHNHIDRVVVHHADDSGIWIASPEGIGRALWASHNLISNSQSYANQDPGMINADGFAVKMRVGEGNRLVACFAHDNIDDGFDLFNKIEDGPNGRVTIENSIALRNTNNGFKLGGEGLPVAHQVSNSLAMENGMDGFSDNFNPGQLRLNNNVAIDNRRFNYIFRPGPYSTPDRQGIFKGNVSLRSKPGKYPDVLNGNIADDNRFMLAEIK</sequence>